<dbReference type="InterPro" id="IPR036028">
    <property type="entry name" value="SH3-like_dom_sf"/>
</dbReference>
<feature type="region of interest" description="Disordered" evidence="3">
    <location>
        <begin position="826"/>
        <end position="846"/>
    </location>
</feature>
<dbReference type="CDD" id="cd11793">
    <property type="entry name" value="SH3_ephexin1_like"/>
    <property type="match status" value="1"/>
</dbReference>
<name>A0AA39KUV8_MICHY</name>
<feature type="domain" description="DH" evidence="5">
    <location>
        <begin position="876"/>
        <end position="1062"/>
    </location>
</feature>
<dbReference type="Pfam" id="PF00621">
    <property type="entry name" value="RhoGEF"/>
    <property type="match status" value="1"/>
</dbReference>
<feature type="region of interest" description="Disordered" evidence="3">
    <location>
        <begin position="566"/>
        <end position="675"/>
    </location>
</feature>
<dbReference type="InterPro" id="IPR001452">
    <property type="entry name" value="SH3_domain"/>
</dbReference>
<evidence type="ECO:0000259" key="5">
    <source>
        <dbReference type="PROSITE" id="PS50010"/>
    </source>
</evidence>
<dbReference type="CDD" id="cd00160">
    <property type="entry name" value="RhoGEF"/>
    <property type="match status" value="1"/>
</dbReference>
<reference evidence="6" key="2">
    <citation type="submission" date="2023-03" db="EMBL/GenBank/DDBJ databases">
        <authorList>
            <person name="Inwood S.N."/>
            <person name="Skelly J.G."/>
            <person name="Guhlin J."/>
            <person name="Harrop T.W.R."/>
            <person name="Goldson S.G."/>
            <person name="Dearden P.K."/>
        </authorList>
    </citation>
    <scope>NUCLEOTIDE SEQUENCE</scope>
    <source>
        <strain evidence="6">Lincoln</strain>
        <tissue evidence="6">Whole body</tissue>
    </source>
</reference>
<feature type="domain" description="SH3" evidence="4">
    <location>
        <begin position="1225"/>
        <end position="1286"/>
    </location>
</feature>
<dbReference type="InterPro" id="IPR035899">
    <property type="entry name" value="DBL_dom_sf"/>
</dbReference>
<dbReference type="PANTHER" id="PTHR12845:SF5">
    <property type="entry name" value="EPHEXIN, ISOFORM D"/>
    <property type="match status" value="1"/>
</dbReference>
<dbReference type="PRINTS" id="PR00452">
    <property type="entry name" value="SH3DOMAIN"/>
</dbReference>
<dbReference type="EMBL" id="JAQQBR010000006">
    <property type="protein sequence ID" value="KAK0174624.1"/>
    <property type="molecule type" value="Genomic_DNA"/>
</dbReference>
<gene>
    <name evidence="6" type="ORF">PV327_010380</name>
</gene>
<dbReference type="InterPro" id="IPR011993">
    <property type="entry name" value="PH-like_dom_sf"/>
</dbReference>
<feature type="compositionally biased region" description="Polar residues" evidence="3">
    <location>
        <begin position="632"/>
        <end position="649"/>
    </location>
</feature>
<dbReference type="PANTHER" id="PTHR12845">
    <property type="entry name" value="GUANINE NUCLEOTIDE EXCHANGE FACTOR"/>
    <property type="match status" value="1"/>
</dbReference>
<dbReference type="SUPFAM" id="SSF50729">
    <property type="entry name" value="PH domain-like"/>
    <property type="match status" value="1"/>
</dbReference>
<evidence type="ECO:0000313" key="6">
    <source>
        <dbReference type="EMBL" id="KAK0174624.1"/>
    </source>
</evidence>
<dbReference type="SMART" id="SM00326">
    <property type="entry name" value="SH3"/>
    <property type="match status" value="1"/>
</dbReference>
<feature type="compositionally biased region" description="Polar residues" evidence="3">
    <location>
        <begin position="837"/>
        <end position="846"/>
    </location>
</feature>
<dbReference type="Proteomes" id="UP001168972">
    <property type="component" value="Unassembled WGS sequence"/>
</dbReference>
<dbReference type="SUPFAM" id="SSF48065">
    <property type="entry name" value="DBL homology domain (DH-domain)"/>
    <property type="match status" value="1"/>
</dbReference>
<dbReference type="PROSITE" id="PS50010">
    <property type="entry name" value="DH_2"/>
    <property type="match status" value="1"/>
</dbReference>
<keyword evidence="7" id="KW-1185">Reference proteome</keyword>
<evidence type="ECO:0000256" key="3">
    <source>
        <dbReference type="SAM" id="MobiDB-lite"/>
    </source>
</evidence>
<dbReference type="Pfam" id="PF00018">
    <property type="entry name" value="SH3_1"/>
    <property type="match status" value="1"/>
</dbReference>
<organism evidence="6 7">
    <name type="scientific">Microctonus hyperodae</name>
    <name type="common">Parasitoid wasp</name>
    <dbReference type="NCBI Taxonomy" id="165561"/>
    <lineage>
        <taxon>Eukaryota</taxon>
        <taxon>Metazoa</taxon>
        <taxon>Ecdysozoa</taxon>
        <taxon>Arthropoda</taxon>
        <taxon>Hexapoda</taxon>
        <taxon>Insecta</taxon>
        <taxon>Pterygota</taxon>
        <taxon>Neoptera</taxon>
        <taxon>Endopterygota</taxon>
        <taxon>Hymenoptera</taxon>
        <taxon>Apocrita</taxon>
        <taxon>Ichneumonoidea</taxon>
        <taxon>Braconidae</taxon>
        <taxon>Euphorinae</taxon>
        <taxon>Microctonus</taxon>
    </lineage>
</organism>
<accession>A0AA39KUV8</accession>
<dbReference type="CDD" id="cd01221">
    <property type="entry name" value="PH_ephexin"/>
    <property type="match status" value="1"/>
</dbReference>
<dbReference type="Gene3D" id="1.20.900.10">
    <property type="entry name" value="Dbl homology (DH) domain"/>
    <property type="match status" value="1"/>
</dbReference>
<keyword evidence="1 2" id="KW-0728">SH3 domain</keyword>
<evidence type="ECO:0000313" key="7">
    <source>
        <dbReference type="Proteomes" id="UP001168972"/>
    </source>
</evidence>
<reference evidence="6" key="1">
    <citation type="journal article" date="2023" name="bioRxiv">
        <title>Scaffold-level genome assemblies of two parasitoid biocontrol wasps reveal the parthenogenesis mechanism and an associated novel virus.</title>
        <authorList>
            <person name="Inwood S."/>
            <person name="Skelly J."/>
            <person name="Guhlin J."/>
            <person name="Harrop T."/>
            <person name="Goldson S."/>
            <person name="Dearden P."/>
        </authorList>
    </citation>
    <scope>NUCLEOTIDE SEQUENCE</scope>
    <source>
        <strain evidence="6">Lincoln</strain>
        <tissue evidence="6">Whole body</tissue>
    </source>
</reference>
<dbReference type="PROSITE" id="PS50002">
    <property type="entry name" value="SH3"/>
    <property type="match status" value="1"/>
</dbReference>
<dbReference type="InterPro" id="IPR000219">
    <property type="entry name" value="DH_dom"/>
</dbReference>
<dbReference type="SUPFAM" id="SSF50044">
    <property type="entry name" value="SH3-domain"/>
    <property type="match status" value="1"/>
</dbReference>
<dbReference type="InterPro" id="IPR047270">
    <property type="entry name" value="PH_ephexin"/>
</dbReference>
<dbReference type="InterPro" id="IPR047271">
    <property type="entry name" value="Ephexin-like"/>
</dbReference>
<dbReference type="GO" id="GO:0005085">
    <property type="term" value="F:guanyl-nucleotide exchange factor activity"/>
    <property type="evidence" value="ECO:0007669"/>
    <property type="project" value="InterPro"/>
</dbReference>
<protein>
    <recommendedName>
        <fullName evidence="8">Ephexin-1</fullName>
    </recommendedName>
</protein>
<dbReference type="Gene3D" id="2.30.30.40">
    <property type="entry name" value="SH3 Domains"/>
    <property type="match status" value="1"/>
</dbReference>
<dbReference type="SMART" id="SM00325">
    <property type="entry name" value="RhoGEF"/>
    <property type="match status" value="1"/>
</dbReference>
<evidence type="ECO:0000259" key="4">
    <source>
        <dbReference type="PROSITE" id="PS50002"/>
    </source>
</evidence>
<feature type="compositionally biased region" description="Pro residues" evidence="3">
    <location>
        <begin position="661"/>
        <end position="672"/>
    </location>
</feature>
<comment type="caution">
    <text evidence="6">The sequence shown here is derived from an EMBL/GenBank/DDBJ whole genome shotgun (WGS) entry which is preliminary data.</text>
</comment>
<evidence type="ECO:0000256" key="2">
    <source>
        <dbReference type="PROSITE-ProRule" id="PRU00192"/>
    </source>
</evidence>
<sequence>MRLQCTIDYFISHANELMKKMMENRTINLSSPSSSSLNPSPLIQNSSFLHGNDSIGDKYITLDSLALKRTSLPLQLSPNYIDMTDNVNEKISDEINDLSINLPIKQLDSQILQSVNCSNGDGANDIPQLPPKPVDNMANKEGIDLASQLRKESRVSWEETTATTIVHKVPGQQNKSIKKRYSSSVANGKCVVKSKSKWSFSSKVLHYVPKRGKRPKKFLKKLTNNINKNDNKTIDDWPRRSVSLPTDFVHVAGITRWSWLKDSDSCTYNDSSRIITHKQKCATLMLINDKQINHEDDYYASSSLETLVNEDIIDDLIKRQSIKITENFNDKTIIDSSSQSAILSKPRANHSFLWSNISKASNDIKISTDKFINEQCNNDNEVYDDVGPPPQINISDNQDETYDDVGLSGTNINELISSVDHNEEDDQVYDDVIPLALDQNMIKESIASQNDEDQIELRKKIQVLPSVSGNVQCNEHPLTNIDDDDNDDKEVIYAGNNYSSVGGDTDNEDSLYDDVIVLAESRVNSIYAGSINISQLDQSKESEWEDVEEYFSCNDLPKSNTLKSMTESQCITSKRKSGQRWTRKVRRQRSKASRKNSMRSSKLMTRQSNNFSDTESDDSNYETLCSLEPTGESINSTISSDGEYQNRNTIVHELKTQIIRPEPPSRPIPPVPRESTLTETFGKRMKMLKRTWSITKGSLGRMRRRSSVLTTDIESNVDDSCQKLPSNNDNNSNDCRKTSQVFNFKKHFQKSISSLSTFYLDNENHFITSRNNNSSIDDIYGNSNWYASSNYTSRQDSSSTDDYNMLSEEPLYQFYAAATVRGAFQSDSDSYEETENSKTLPSTSELTKPGHRTLWCQTPQIINSNLLERLTADEKKIQEAKFEILTSEASYLNSLRVLVNEYVINHELVYDALTSSEREKLFGNVPSVLIASERLLAELESAWRIDPMLKGIPDILLQHAERCSKVYIEYCSNQVSIDLTLRDLRSKKSSKFIETVARIESHPASQSLSLHSFLMLPMQRVTRLPLLADAVLSKLATEHEERLQWEKVLSILGKVVMECNEAARMAGRQIEMENLSKKIEYSPKVPSIDLHDRYLVRSGPVTQIMAKPGTEYVLTFRKKYSKTPLYLLLLTDHLLVAKLKSNGAQDDFYLIIDSCKRSLVVLERVPDDSPFAGRHSMILTLLENYCGRRVEYILSCDNATDRERWLDAASPPKADTVGETLYETWDCPQVMALYSYTPCQPDELSLQPGDVINVLRKLPDGWNVGEKLVGGEQGWFPDNFTKEVASEHVRARNLRQRHRLLALSESLVQQRAKQSANMNR</sequence>
<evidence type="ECO:0008006" key="8">
    <source>
        <dbReference type="Google" id="ProtNLM"/>
    </source>
</evidence>
<dbReference type="Gene3D" id="2.30.29.30">
    <property type="entry name" value="Pleckstrin-homology domain (PH domain)/Phosphotyrosine-binding domain (PTB)"/>
    <property type="match status" value="1"/>
</dbReference>
<feature type="compositionally biased region" description="Basic residues" evidence="3">
    <location>
        <begin position="573"/>
        <end position="597"/>
    </location>
</feature>
<feature type="compositionally biased region" description="Polar residues" evidence="3">
    <location>
        <begin position="598"/>
        <end position="613"/>
    </location>
</feature>
<proteinExistence type="predicted"/>
<evidence type="ECO:0000256" key="1">
    <source>
        <dbReference type="ARBA" id="ARBA00022443"/>
    </source>
</evidence>